<evidence type="ECO:0000256" key="2">
    <source>
        <dbReference type="ARBA" id="ARBA00023136"/>
    </source>
</evidence>
<dbReference type="InterPro" id="IPR050491">
    <property type="entry name" value="AmpC-like"/>
</dbReference>
<dbReference type="EMBL" id="SBKQ01000002">
    <property type="protein sequence ID" value="RXR34781.1"/>
    <property type="molecule type" value="Genomic_DNA"/>
</dbReference>
<gene>
    <name evidence="5" type="ORF">EQG68_02405</name>
</gene>
<dbReference type="OrthoDB" id="9793489at2"/>
<reference evidence="6" key="1">
    <citation type="submission" date="2019-01" db="EMBL/GenBank/DDBJ databases">
        <title>Cytophagaceae bacterium strain CAR-16.</title>
        <authorList>
            <person name="Chen W.-M."/>
        </authorList>
    </citation>
    <scope>NUCLEOTIDE SEQUENCE [LARGE SCALE GENOMIC DNA]</scope>
    <source>
        <strain evidence="6">ICH-30</strain>
    </source>
</reference>
<comment type="caution">
    <text evidence="5">The sequence shown here is derived from an EMBL/GenBank/DDBJ whole genome shotgun (WGS) entry which is preliminary data.</text>
</comment>
<dbReference type="SUPFAM" id="SSF56601">
    <property type="entry name" value="beta-lactamase/transpeptidase-like"/>
    <property type="match status" value="1"/>
</dbReference>
<dbReference type="PANTHER" id="PTHR46825">
    <property type="entry name" value="D-ALANYL-D-ALANINE-CARBOXYPEPTIDASE/ENDOPEPTIDASE AMPH"/>
    <property type="match status" value="1"/>
</dbReference>
<dbReference type="Pfam" id="PF00144">
    <property type="entry name" value="Beta-lactamase"/>
    <property type="match status" value="1"/>
</dbReference>
<dbReference type="PANTHER" id="PTHR46825:SF11">
    <property type="entry name" value="PENICILLIN-BINDING PROTEIN 4"/>
    <property type="match status" value="1"/>
</dbReference>
<evidence type="ECO:0000256" key="3">
    <source>
        <dbReference type="SAM" id="SignalP"/>
    </source>
</evidence>
<feature type="chain" id="PRO_5020456591" evidence="3">
    <location>
        <begin position="23"/>
        <end position="438"/>
    </location>
</feature>
<dbReference type="GO" id="GO:0016787">
    <property type="term" value="F:hydrolase activity"/>
    <property type="evidence" value="ECO:0007669"/>
    <property type="project" value="UniProtKB-KW"/>
</dbReference>
<keyword evidence="6" id="KW-1185">Reference proteome</keyword>
<dbReference type="AlphaFoldDB" id="A0A4Q1KWS8"/>
<feature type="domain" description="Beta-lactamase-related" evidence="4">
    <location>
        <begin position="44"/>
        <end position="333"/>
    </location>
</feature>
<keyword evidence="5" id="KW-0378">Hydrolase</keyword>
<dbReference type="InterPro" id="IPR012338">
    <property type="entry name" value="Beta-lactam/transpept-like"/>
</dbReference>
<accession>A0A4Q1KWS8</accession>
<keyword evidence="3" id="KW-0732">Signal</keyword>
<dbReference type="GO" id="GO:0016020">
    <property type="term" value="C:membrane"/>
    <property type="evidence" value="ECO:0007669"/>
    <property type="project" value="UniProtKB-SubCell"/>
</dbReference>
<sequence>MLSTKKIIHLVIALNLFQVLQAQELNTNINQYLNEYIKCNDFSGAILISKKGNIIYEDSFGYANKELQVKNTLNTKFNLASVSKQFTAVAIMQLIQDEKLKLDQTIDTFFPKIPKSNLITIKMLLNHSSGLQIDFDELYLKYADIDSTNVFKTIEEKTLLFPPGESIAYSNIGYFLLAKIVEKISGLEFEDFLKKRIFKYADMNHSGVCNNDSIIKNLASYYYKSEDGFKKNPFINWKYNIGHDGIYSTIEDLYSWNNTLFKSEKILLNDFKNLMIGTYNDQNFGFGYVINPFYSHNEKFIGHDGMFFGSITSYNYFPEKDIFIVVLSNNQSPSYLLAYALSAIMLGKDVKTPYKHNKIELDFISIKKYEGSYGKIKFFEENGVLYYQNSNIRLVPESKTKFFRESDPNITYKFVTDKYGVVKKVIISKYGVEEIINK</sequence>
<protein>
    <submittedName>
        <fullName evidence="5">Class A beta-lactamase-related serine hydrolase</fullName>
    </submittedName>
</protein>
<evidence type="ECO:0000256" key="1">
    <source>
        <dbReference type="ARBA" id="ARBA00004370"/>
    </source>
</evidence>
<dbReference type="InterPro" id="IPR001466">
    <property type="entry name" value="Beta-lactam-related"/>
</dbReference>
<keyword evidence="2" id="KW-0472">Membrane</keyword>
<feature type="signal peptide" evidence="3">
    <location>
        <begin position="1"/>
        <end position="22"/>
    </location>
</feature>
<dbReference type="RefSeq" id="WP_129463188.1">
    <property type="nucleotide sequence ID" value="NZ_SBKQ01000002.1"/>
</dbReference>
<evidence type="ECO:0000313" key="5">
    <source>
        <dbReference type="EMBL" id="RXR34781.1"/>
    </source>
</evidence>
<dbReference type="Gene3D" id="3.40.710.10">
    <property type="entry name" value="DD-peptidase/beta-lactamase superfamily"/>
    <property type="match status" value="1"/>
</dbReference>
<proteinExistence type="predicted"/>
<name>A0A4Q1KWS8_9FLAO</name>
<evidence type="ECO:0000313" key="6">
    <source>
        <dbReference type="Proteomes" id="UP000289734"/>
    </source>
</evidence>
<dbReference type="Proteomes" id="UP000289734">
    <property type="component" value="Unassembled WGS sequence"/>
</dbReference>
<evidence type="ECO:0000259" key="4">
    <source>
        <dbReference type="Pfam" id="PF00144"/>
    </source>
</evidence>
<organism evidence="5 6">
    <name type="scientific">Flavobacterium piscinae</name>
    <dbReference type="NCBI Taxonomy" id="2506424"/>
    <lineage>
        <taxon>Bacteria</taxon>
        <taxon>Pseudomonadati</taxon>
        <taxon>Bacteroidota</taxon>
        <taxon>Flavobacteriia</taxon>
        <taxon>Flavobacteriales</taxon>
        <taxon>Flavobacteriaceae</taxon>
        <taxon>Flavobacterium</taxon>
    </lineage>
</organism>
<comment type="subcellular location">
    <subcellularLocation>
        <location evidence="1">Membrane</location>
    </subcellularLocation>
</comment>